<dbReference type="InterPro" id="IPR035971">
    <property type="entry name" value="CBD_sf"/>
</dbReference>
<dbReference type="PROSITE" id="PS00562">
    <property type="entry name" value="CBM1_1"/>
    <property type="match status" value="1"/>
</dbReference>
<evidence type="ECO:0000313" key="5">
    <source>
        <dbReference type="EMBL" id="KAJ3517045.1"/>
    </source>
</evidence>
<dbReference type="SUPFAM" id="SSF57180">
    <property type="entry name" value="Cellulose-binding domain"/>
    <property type="match status" value="1"/>
</dbReference>
<dbReference type="GO" id="GO:0030248">
    <property type="term" value="F:cellulose binding"/>
    <property type="evidence" value="ECO:0007669"/>
    <property type="project" value="InterPro"/>
</dbReference>
<name>A0A9W8TEK8_9AGAR</name>
<feature type="region of interest" description="Disordered" evidence="2">
    <location>
        <begin position="30"/>
        <end position="60"/>
    </location>
</feature>
<organism evidence="5 6">
    <name type="scientific">Agrocybe chaxingu</name>
    <dbReference type="NCBI Taxonomy" id="84603"/>
    <lineage>
        <taxon>Eukaryota</taxon>
        <taxon>Fungi</taxon>
        <taxon>Dikarya</taxon>
        <taxon>Basidiomycota</taxon>
        <taxon>Agaricomycotina</taxon>
        <taxon>Agaricomycetes</taxon>
        <taxon>Agaricomycetidae</taxon>
        <taxon>Agaricales</taxon>
        <taxon>Agaricineae</taxon>
        <taxon>Strophariaceae</taxon>
        <taxon>Agrocybe</taxon>
    </lineage>
</organism>
<dbReference type="Proteomes" id="UP001148786">
    <property type="component" value="Unassembled WGS sequence"/>
</dbReference>
<comment type="caution">
    <text evidence="5">The sequence shown here is derived from an EMBL/GenBank/DDBJ whole genome shotgun (WGS) entry which is preliminary data.</text>
</comment>
<evidence type="ECO:0000256" key="1">
    <source>
        <dbReference type="ARBA" id="ARBA00022729"/>
    </source>
</evidence>
<dbReference type="GO" id="GO:0005975">
    <property type="term" value="P:carbohydrate metabolic process"/>
    <property type="evidence" value="ECO:0007669"/>
    <property type="project" value="InterPro"/>
</dbReference>
<keyword evidence="1 3" id="KW-0732">Signal</keyword>
<dbReference type="PROSITE" id="PS51164">
    <property type="entry name" value="CBM1_2"/>
    <property type="match status" value="1"/>
</dbReference>
<protein>
    <recommendedName>
        <fullName evidence="4">CBM1 domain-containing protein</fullName>
    </recommendedName>
</protein>
<gene>
    <name evidence="5" type="ORF">NLJ89_g763</name>
</gene>
<dbReference type="EMBL" id="JANKHO010000033">
    <property type="protein sequence ID" value="KAJ3517045.1"/>
    <property type="molecule type" value="Genomic_DNA"/>
</dbReference>
<feature type="compositionally biased region" description="Low complexity" evidence="2">
    <location>
        <begin position="35"/>
        <end position="48"/>
    </location>
</feature>
<dbReference type="AlphaFoldDB" id="A0A9W8TEK8"/>
<dbReference type="OrthoDB" id="2119228at2759"/>
<accession>A0A9W8TEK8</accession>
<feature type="chain" id="PRO_5040798113" description="CBM1 domain-containing protein" evidence="3">
    <location>
        <begin position="21"/>
        <end position="130"/>
    </location>
</feature>
<feature type="domain" description="CBM1" evidence="4">
    <location>
        <begin position="82"/>
        <end position="118"/>
    </location>
</feature>
<dbReference type="GO" id="GO:0005576">
    <property type="term" value="C:extracellular region"/>
    <property type="evidence" value="ECO:0007669"/>
    <property type="project" value="InterPro"/>
</dbReference>
<dbReference type="SMART" id="SM00236">
    <property type="entry name" value="fCBD"/>
    <property type="match status" value="1"/>
</dbReference>
<feature type="signal peptide" evidence="3">
    <location>
        <begin position="1"/>
        <end position="20"/>
    </location>
</feature>
<evidence type="ECO:0000313" key="6">
    <source>
        <dbReference type="Proteomes" id="UP001148786"/>
    </source>
</evidence>
<evidence type="ECO:0000256" key="3">
    <source>
        <dbReference type="SAM" id="SignalP"/>
    </source>
</evidence>
<keyword evidence="6" id="KW-1185">Reference proteome</keyword>
<dbReference type="Pfam" id="PF00734">
    <property type="entry name" value="CBM_1"/>
    <property type="match status" value="1"/>
</dbReference>
<evidence type="ECO:0000256" key="2">
    <source>
        <dbReference type="SAM" id="MobiDB-lite"/>
    </source>
</evidence>
<reference evidence="5" key="1">
    <citation type="submission" date="2022-07" db="EMBL/GenBank/DDBJ databases">
        <title>Genome Sequence of Agrocybe chaxingu.</title>
        <authorList>
            <person name="Buettner E."/>
        </authorList>
    </citation>
    <scope>NUCLEOTIDE SEQUENCE</scope>
    <source>
        <strain evidence="5">MP-N11</strain>
    </source>
</reference>
<proteinExistence type="predicted"/>
<evidence type="ECO:0000259" key="4">
    <source>
        <dbReference type="PROSITE" id="PS51164"/>
    </source>
</evidence>
<sequence>MISYKTFFVAAAVLVGRASSQVAIPPITLDPPIPTVSQPTTPVTVTSSTPPPTSSSPGSTTYPGVSCWLTTITFAPPPAETGTVPAWAQCGGKGFSGPSICGSGLTCEYISDWYSQCQPAKTTRTPTVCT</sequence>
<dbReference type="InterPro" id="IPR000254">
    <property type="entry name" value="CBD"/>
</dbReference>